<feature type="non-terminal residue" evidence="1">
    <location>
        <position position="1"/>
    </location>
</feature>
<evidence type="ECO:0008006" key="3">
    <source>
        <dbReference type="Google" id="ProtNLM"/>
    </source>
</evidence>
<protein>
    <recommendedName>
        <fullName evidence="3">PAAR domain-containing protein</fullName>
    </recommendedName>
</protein>
<evidence type="ECO:0000313" key="1">
    <source>
        <dbReference type="EMBL" id="MDH1482969.1"/>
    </source>
</evidence>
<dbReference type="AlphaFoldDB" id="A0AA42R3U1"/>
<proteinExistence type="predicted"/>
<evidence type="ECO:0000313" key="2">
    <source>
        <dbReference type="Proteomes" id="UP001161707"/>
    </source>
</evidence>
<name>A0AA42R3U1_ENTCL</name>
<reference evidence="1" key="1">
    <citation type="submission" date="2022-09" db="EMBL/GenBank/DDBJ databases">
        <title>Intensive care unit water sources are persistently colonized with multi-drug resistant bacteria and are the site of extensive horizontal gene transfer of antibiotic resistance genes.</title>
        <authorList>
            <person name="Diorio-Toth L."/>
        </authorList>
    </citation>
    <scope>NUCLEOTIDE SEQUENCE</scope>
    <source>
        <strain evidence="1">GD03711</strain>
    </source>
</reference>
<accession>A0AA42R3U1</accession>
<dbReference type="Proteomes" id="UP001161707">
    <property type="component" value="Unassembled WGS sequence"/>
</dbReference>
<organism evidence="1 2">
    <name type="scientific">Enterobacter cloacae</name>
    <dbReference type="NCBI Taxonomy" id="550"/>
    <lineage>
        <taxon>Bacteria</taxon>
        <taxon>Pseudomonadati</taxon>
        <taxon>Pseudomonadota</taxon>
        <taxon>Gammaproteobacteria</taxon>
        <taxon>Enterobacterales</taxon>
        <taxon>Enterobacteriaceae</taxon>
        <taxon>Enterobacter</taxon>
        <taxon>Enterobacter cloacae complex</taxon>
    </lineage>
</organism>
<dbReference type="RefSeq" id="WP_280043822.1">
    <property type="nucleotide sequence ID" value="NZ_JAOCIY010000190.1"/>
</dbReference>
<dbReference type="EMBL" id="JAOCIY010000190">
    <property type="protein sequence ID" value="MDH1482969.1"/>
    <property type="molecule type" value="Genomic_DNA"/>
</dbReference>
<gene>
    <name evidence="1" type="ORF">N5E88_26330</name>
</gene>
<comment type="caution">
    <text evidence="1">The sequence shown here is derived from an EMBL/GenBank/DDBJ whole genome shotgun (WGS) entry which is preliminary data.</text>
</comment>
<sequence length="175" mass="18904">PSIAAFTLLPLQGIVMQLYTNEFTAELKAEIDRSPFSAEELAAMPEDARAIIAEQEAFHRQHPATAIWRIATAGSQTRMGGMVLPVDREATMLMDDGSYTSVIVEGDCVAYPDGTLATIMTSSGTAFTWKGYGVALVGSLLDNDDEIISTPLGSTYLVTREGIPPQEDFLTWPGE</sequence>